<dbReference type="InterPro" id="IPR011990">
    <property type="entry name" value="TPR-like_helical_dom_sf"/>
</dbReference>
<dbReference type="InterPro" id="IPR019734">
    <property type="entry name" value="TPR_rpt"/>
</dbReference>
<dbReference type="OrthoDB" id="1936594at2759"/>
<feature type="transmembrane region" description="Helical" evidence="9">
    <location>
        <begin position="426"/>
        <end position="445"/>
    </location>
</feature>
<evidence type="ECO:0000256" key="2">
    <source>
        <dbReference type="ARBA" id="ARBA00022737"/>
    </source>
</evidence>
<dbReference type="InterPro" id="IPR044244">
    <property type="entry name" value="TTC27/Emw1"/>
</dbReference>
<evidence type="ECO:0000256" key="6">
    <source>
        <dbReference type="ARBA" id="ARBA00023146"/>
    </source>
</evidence>
<evidence type="ECO:0000256" key="4">
    <source>
        <dbReference type="ARBA" id="ARBA00022803"/>
    </source>
</evidence>
<comment type="similarity">
    <text evidence="7">Belongs to the TTC27 family.</text>
</comment>
<feature type="transmembrane region" description="Helical" evidence="9">
    <location>
        <begin position="587"/>
        <end position="612"/>
    </location>
</feature>
<dbReference type="Pfam" id="PF00587">
    <property type="entry name" value="tRNA-synt_2b"/>
    <property type="match status" value="1"/>
</dbReference>
<evidence type="ECO:0000256" key="1">
    <source>
        <dbReference type="ARBA" id="ARBA00022598"/>
    </source>
</evidence>
<dbReference type="Gene3D" id="1.25.40.10">
    <property type="entry name" value="Tetratricopeptide repeat domain"/>
    <property type="match status" value="1"/>
</dbReference>
<dbReference type="GO" id="GO:0005524">
    <property type="term" value="F:ATP binding"/>
    <property type="evidence" value="ECO:0007669"/>
    <property type="project" value="UniProtKB-KW"/>
</dbReference>
<feature type="domain" description="Aminoacyl-transfer RNA synthetases class-II family profile" evidence="10">
    <location>
        <begin position="782"/>
        <end position="1192"/>
    </location>
</feature>
<evidence type="ECO:0000256" key="7">
    <source>
        <dbReference type="ARBA" id="ARBA00024020"/>
    </source>
</evidence>
<keyword evidence="6" id="KW-0030">Aminoacyl-tRNA synthetase</keyword>
<evidence type="ECO:0000256" key="5">
    <source>
        <dbReference type="ARBA" id="ARBA00022840"/>
    </source>
</evidence>
<accession>A0A3P7G047</accession>
<evidence type="ECO:0000313" key="12">
    <source>
        <dbReference type="Proteomes" id="UP000274429"/>
    </source>
</evidence>
<dbReference type="GO" id="GO:0004812">
    <property type="term" value="F:aminoacyl-tRNA ligase activity"/>
    <property type="evidence" value="ECO:0007669"/>
    <property type="project" value="UniProtKB-KW"/>
</dbReference>
<dbReference type="SUPFAM" id="SSF48452">
    <property type="entry name" value="TPR-like"/>
    <property type="match status" value="1"/>
</dbReference>
<sequence>MPPLQALECILSVYVKNNFVGPPSDLPLDLSQMDNLAYECLSVDGETPFPLVRNLSLLWFCKEFSRHMIMTSRVMTFVYAVNYMKSIYLYQNIYGERRCPSIKADFDDILKHADLGTKTKAQENPLSQLTLVVERTNATNFSLFLPNGSTAQPKICPLEDDNLLDFIKFVDDTRATDQKLSVSDQAFVLCSGELHRRSHPHDDLIDEQSLTYVTTVVRAIVEGNKVETNDNGAFESASKNAVSWPVLTEALFKRGLYERRSLARTERAIRQLEELMAQFSSPTPGTEERGMQHFFWSRMPSQWQIELSLARSLTTIGSTKSALDIYLRWQQWDEIISSYTSLGKRDLAEKVIRERIASGHETPELYCCLGDVTSNATHYETAWELSKHRSSRAVRSLGYYAMGKDKDLKKAAEYFEASLDQNRFQVIPFFVHLLTIGFASLLAYFSPLNKVNLWFTLGCCYLQLRDFSKAERAFRYCVTFEPDNFEAWNNLASSVIFSGRRTQSLALLKEATKWNFDSWRIWENILLVAMDERSFGDAITAYHRLIDLRHKHIDSQVLGMLTKAVSENLLDSKNCGAARFRKDLLTLLGRVTSTVSLIDSFFFLLACGYVYFYVFGFQNPSDADSWRHYANLILGSDAEMDPVQFQRAIQYLQRSYQCRLRSAASDWEFDKTVREDLLTDLQFMVKLLSPNDRVSSFTSDPEMKAFITSTLSSLKMCINVYIARLKSAINRCVADESRKEIVAVMKVLSDLNGSINFALRCIWGSNGGRRFFASTLSPSTSFAMADFHQLGCAEFIQRMRQNLIERNSEANFDEMLSLYQRLQSGERDLQPRLEQLYLSLPNFSHSSTPIGDSSKFRLLHIHGSPKFIPQAKNEIELLSNEVVSHRWRNRGRRTGLGTLRSSRSLTAGCGPRAYAFYDSLAVLEAALLQLTLDRTRKAGFQLITVPDLLPTSVIQRCGFPITGARNQVCLNFFCLLVISLNNWCWLLNKIISIRRLCLQIFNVVGREESSFGDRTLFSLSGTAEMALAGFCADRVFGGIDTTEAEFFCAISRCFRHEIAPQESLLYRTHQFTKVRLFTPSGCTLVMLLFLRRSKFIFSVLEMPTSELGNSAHRKIDIEALMPGEGIFGEVSSTSNCTDYQAIRLNIFWKQRDSKEGRHPYAYTLNGTGCAVTRILKALVETNQNSDGSIDIPRILWPYMNGIRKLQMEESPLVTS</sequence>
<dbReference type="SUPFAM" id="SSF55681">
    <property type="entry name" value="Class II aaRS and biotin synthetases"/>
    <property type="match status" value="1"/>
</dbReference>
<keyword evidence="9" id="KW-0812">Transmembrane</keyword>
<dbReference type="PANTHER" id="PTHR16193:SF0">
    <property type="entry name" value="TETRATRICOPEPTIDE REPEAT PROTEIN 27"/>
    <property type="match status" value="1"/>
</dbReference>
<dbReference type="EMBL" id="UYWX01000018">
    <property type="protein sequence ID" value="VDM16168.1"/>
    <property type="molecule type" value="Genomic_DNA"/>
</dbReference>
<keyword evidence="9" id="KW-1133">Transmembrane helix</keyword>
<dbReference type="Gene3D" id="3.30.930.10">
    <property type="entry name" value="Bira Bifunctional Protein, Domain 2"/>
    <property type="match status" value="1"/>
</dbReference>
<evidence type="ECO:0000256" key="9">
    <source>
        <dbReference type="SAM" id="Phobius"/>
    </source>
</evidence>
<keyword evidence="9" id="KW-0472">Membrane</keyword>
<keyword evidence="1" id="KW-0436">Ligase</keyword>
<dbReference type="SMART" id="SM00028">
    <property type="entry name" value="TPR"/>
    <property type="match status" value="3"/>
</dbReference>
<organism evidence="11 12">
    <name type="scientific">Hydatigena taeniaeformis</name>
    <name type="common">Feline tapeworm</name>
    <name type="synonym">Taenia taeniaeformis</name>
    <dbReference type="NCBI Taxonomy" id="6205"/>
    <lineage>
        <taxon>Eukaryota</taxon>
        <taxon>Metazoa</taxon>
        <taxon>Spiralia</taxon>
        <taxon>Lophotrochozoa</taxon>
        <taxon>Platyhelminthes</taxon>
        <taxon>Cestoda</taxon>
        <taxon>Eucestoda</taxon>
        <taxon>Cyclophyllidea</taxon>
        <taxon>Taeniidae</taxon>
        <taxon>Hydatigera</taxon>
    </lineage>
</organism>
<evidence type="ECO:0000256" key="8">
    <source>
        <dbReference type="PROSITE-ProRule" id="PRU00339"/>
    </source>
</evidence>
<reference evidence="11 12" key="1">
    <citation type="submission" date="2018-11" db="EMBL/GenBank/DDBJ databases">
        <authorList>
            <consortium name="Pathogen Informatics"/>
        </authorList>
    </citation>
    <scope>NUCLEOTIDE SEQUENCE [LARGE SCALE GENOMIC DNA]</scope>
</reference>
<dbReference type="InterPro" id="IPR002314">
    <property type="entry name" value="aa-tRNA-synt_IIb"/>
</dbReference>
<proteinExistence type="inferred from homology"/>
<keyword evidence="12" id="KW-1185">Reference proteome</keyword>
<dbReference type="PROSITE" id="PS50005">
    <property type="entry name" value="TPR"/>
    <property type="match status" value="1"/>
</dbReference>
<dbReference type="PANTHER" id="PTHR16193">
    <property type="entry name" value="TETRATRICOPEPTIDE REPEAT PROTEIN 27"/>
    <property type="match status" value="1"/>
</dbReference>
<evidence type="ECO:0000259" key="10">
    <source>
        <dbReference type="PROSITE" id="PS50862"/>
    </source>
</evidence>
<evidence type="ECO:0000256" key="3">
    <source>
        <dbReference type="ARBA" id="ARBA00022741"/>
    </source>
</evidence>
<dbReference type="PROSITE" id="PS50862">
    <property type="entry name" value="AA_TRNA_LIGASE_II"/>
    <property type="match status" value="1"/>
</dbReference>
<gene>
    <name evidence="11" type="ORF">TTAC_LOCUS265</name>
</gene>
<evidence type="ECO:0000313" key="11">
    <source>
        <dbReference type="EMBL" id="VDM16168.1"/>
    </source>
</evidence>
<keyword evidence="3" id="KW-0547">Nucleotide-binding</keyword>
<keyword evidence="5" id="KW-0067">ATP-binding</keyword>
<keyword evidence="4 8" id="KW-0802">TPR repeat</keyword>
<name>A0A3P7G047_HYDTA</name>
<dbReference type="InterPro" id="IPR045864">
    <property type="entry name" value="aa-tRNA-synth_II/BPL/LPL"/>
</dbReference>
<feature type="repeat" description="TPR" evidence="8">
    <location>
        <begin position="451"/>
        <end position="484"/>
    </location>
</feature>
<protein>
    <recommendedName>
        <fullName evidence="10">Aminoacyl-transfer RNA synthetases class-II family profile domain-containing protein</fullName>
    </recommendedName>
</protein>
<dbReference type="Pfam" id="PF13181">
    <property type="entry name" value="TPR_8"/>
    <property type="match status" value="1"/>
</dbReference>
<dbReference type="GO" id="GO:0006418">
    <property type="term" value="P:tRNA aminoacylation for protein translation"/>
    <property type="evidence" value="ECO:0007669"/>
    <property type="project" value="InterPro"/>
</dbReference>
<keyword evidence="2" id="KW-0677">Repeat</keyword>
<dbReference type="Proteomes" id="UP000274429">
    <property type="component" value="Unassembled WGS sequence"/>
</dbReference>
<dbReference type="InterPro" id="IPR006195">
    <property type="entry name" value="aa-tRNA-synth_II"/>
</dbReference>
<dbReference type="AlphaFoldDB" id="A0A3P7G047"/>